<evidence type="ECO:0000313" key="2">
    <source>
        <dbReference type="Proteomes" id="UP000297714"/>
    </source>
</evidence>
<evidence type="ECO:0000313" key="1">
    <source>
        <dbReference type="EMBL" id="TGJ76141.1"/>
    </source>
</evidence>
<dbReference type="EMBL" id="SRMQ01000008">
    <property type="protein sequence ID" value="TGJ76141.1"/>
    <property type="molecule type" value="Genomic_DNA"/>
</dbReference>
<comment type="caution">
    <text evidence="1">The sequence shown here is derived from an EMBL/GenBank/DDBJ whole genome shotgun (WGS) entry which is preliminary data.</text>
</comment>
<gene>
    <name evidence="1" type="ORF">CAGA_18620</name>
</gene>
<dbReference type="RefSeq" id="WP_243113011.1">
    <property type="nucleotide sequence ID" value="NZ_SRMQ01000008.1"/>
</dbReference>
<reference evidence="1 2" key="1">
    <citation type="submission" date="2019-04" db="EMBL/GenBank/DDBJ databases">
        <authorList>
            <person name="Poehlein A."/>
            <person name="Bengelsdorf F.R."/>
            <person name="Duerre P."/>
            <person name="Daniel R."/>
        </authorList>
    </citation>
    <scope>NUCLEOTIDE SEQUENCE [LARGE SCALE GENOMIC DNA]</scope>
    <source>
        <strain evidence="1 2">BS-1</strain>
    </source>
</reference>
<accession>A0A4Z0YA63</accession>
<dbReference type="AlphaFoldDB" id="A0A4Z0YA63"/>
<keyword evidence="2" id="KW-1185">Reference proteome</keyword>
<name>A0A4Z0YA63_9FIRM</name>
<dbReference type="Proteomes" id="UP000297714">
    <property type="component" value="Unassembled WGS sequence"/>
</dbReference>
<proteinExistence type="predicted"/>
<organism evidence="1 2">
    <name type="scientific">Caproiciproducens galactitolivorans</name>
    <dbReference type="NCBI Taxonomy" id="642589"/>
    <lineage>
        <taxon>Bacteria</taxon>
        <taxon>Bacillati</taxon>
        <taxon>Bacillota</taxon>
        <taxon>Clostridia</taxon>
        <taxon>Eubacteriales</taxon>
        <taxon>Acutalibacteraceae</taxon>
        <taxon>Caproiciproducens</taxon>
    </lineage>
</organism>
<sequence length="114" mass="13136">MSITTLNRLKMELNNKDYYPDDTLSIYLTENSLDGTETYDKATMQKNLYQTVYDVLDSLANNLDLFRSVETEFATTGQAYTYLQKRLDTLQSKILSIPDAAGTTDSQFNFMYHD</sequence>
<protein>
    <submittedName>
        <fullName evidence="1">Uncharacterized protein</fullName>
    </submittedName>
</protein>